<dbReference type="PANTHER" id="PTHR43300">
    <property type="entry name" value="ACETYLTRANSFERASE"/>
    <property type="match status" value="1"/>
</dbReference>
<gene>
    <name evidence="5" type="ORF">Q4Q40_20825</name>
</gene>
<dbReference type="InterPro" id="IPR050179">
    <property type="entry name" value="Trans_hexapeptide_repeat"/>
</dbReference>
<dbReference type="Gene3D" id="3.40.50.720">
    <property type="entry name" value="NAD(P)-binding Rossmann-like Domain"/>
    <property type="match status" value="1"/>
</dbReference>
<evidence type="ECO:0000256" key="1">
    <source>
        <dbReference type="ARBA" id="ARBA00007274"/>
    </source>
</evidence>
<dbReference type="SUPFAM" id="SSF51161">
    <property type="entry name" value="Trimeric LpxA-like enzymes"/>
    <property type="match status" value="1"/>
</dbReference>
<feature type="domain" description="PglD N-terminal" evidence="4">
    <location>
        <begin position="3"/>
        <end position="82"/>
    </location>
</feature>
<protein>
    <submittedName>
        <fullName evidence="5">Acetyltransferase</fullName>
    </submittedName>
</protein>
<dbReference type="CDD" id="cd03360">
    <property type="entry name" value="LbH_AT_putative"/>
    <property type="match status" value="1"/>
</dbReference>
<proteinExistence type="inferred from homology"/>
<dbReference type="NCBIfam" id="TIGR03570">
    <property type="entry name" value="NeuD_NnaD"/>
    <property type="match status" value="1"/>
</dbReference>
<dbReference type="InterPro" id="IPR041561">
    <property type="entry name" value="PglD_N"/>
</dbReference>
<dbReference type="PANTHER" id="PTHR43300:SF7">
    <property type="entry name" value="UDP-N-ACETYLBACILLOSAMINE N-ACETYLTRANSFERASE"/>
    <property type="match status" value="1"/>
</dbReference>
<dbReference type="Pfam" id="PF17836">
    <property type="entry name" value="PglD_N"/>
    <property type="match status" value="1"/>
</dbReference>
<evidence type="ECO:0000256" key="3">
    <source>
        <dbReference type="ARBA" id="ARBA00022737"/>
    </source>
</evidence>
<dbReference type="PROSITE" id="PS00101">
    <property type="entry name" value="HEXAPEP_TRANSFERASES"/>
    <property type="match status" value="1"/>
</dbReference>
<dbReference type="Proteomes" id="UP001176806">
    <property type="component" value="Unassembled WGS sequence"/>
</dbReference>
<keyword evidence="6" id="KW-1185">Reference proteome</keyword>
<dbReference type="InterPro" id="IPR018357">
    <property type="entry name" value="Hexapep_transf_CS"/>
</dbReference>
<comment type="caution">
    <text evidence="5">The sequence shown here is derived from an EMBL/GenBank/DDBJ whole genome shotgun (WGS) entry which is preliminary data.</text>
</comment>
<accession>A0ABT8WU15</accession>
<organism evidence="5 6">
    <name type="scientific">Flavivirga jejuensis</name>
    <dbReference type="NCBI Taxonomy" id="870487"/>
    <lineage>
        <taxon>Bacteria</taxon>
        <taxon>Pseudomonadati</taxon>
        <taxon>Bacteroidota</taxon>
        <taxon>Flavobacteriia</taxon>
        <taxon>Flavobacteriales</taxon>
        <taxon>Flavobacteriaceae</taxon>
        <taxon>Flavivirga</taxon>
    </lineage>
</organism>
<evidence type="ECO:0000256" key="2">
    <source>
        <dbReference type="ARBA" id="ARBA00022679"/>
    </source>
</evidence>
<sequence>MKKLAIIGAGDLGQQIAYHAAQDNQFEVVGFFDDFATPNTIINQIKVFGKVEDVENGFTNKLFDEVIIGIGYKHLGFREKLYTSLKAVVPFATFIHSSCYIDASCVVGSGVCIFPGVIIDQQAIIKDNVFINISCTIAHDSIIAQHTFLSPRVAIAGFVNIGKRCNIGINSTIIDNINVADDVQIGAGTVVINQIEKSGLYVGNPSRFIR</sequence>
<dbReference type="EMBL" id="JAUOEL010000008">
    <property type="protein sequence ID" value="MDO5976654.1"/>
    <property type="molecule type" value="Genomic_DNA"/>
</dbReference>
<dbReference type="InterPro" id="IPR020019">
    <property type="entry name" value="AcTrfase_PglD-like"/>
</dbReference>
<keyword evidence="2" id="KW-0808">Transferase</keyword>
<dbReference type="Gene3D" id="2.160.10.10">
    <property type="entry name" value="Hexapeptide repeat proteins"/>
    <property type="match status" value="1"/>
</dbReference>
<evidence type="ECO:0000313" key="5">
    <source>
        <dbReference type="EMBL" id="MDO5976654.1"/>
    </source>
</evidence>
<reference evidence="5" key="1">
    <citation type="submission" date="2023-07" db="EMBL/GenBank/DDBJ databases">
        <title>Two novel species in the genus Flavivirga.</title>
        <authorList>
            <person name="Kwon K."/>
        </authorList>
    </citation>
    <scope>NUCLEOTIDE SEQUENCE</scope>
    <source>
        <strain evidence="5">KACC 14158</strain>
    </source>
</reference>
<comment type="similarity">
    <text evidence="1">Belongs to the transferase hexapeptide repeat family.</text>
</comment>
<evidence type="ECO:0000313" key="6">
    <source>
        <dbReference type="Proteomes" id="UP001176806"/>
    </source>
</evidence>
<dbReference type="InterPro" id="IPR011004">
    <property type="entry name" value="Trimer_LpxA-like_sf"/>
</dbReference>
<name>A0ABT8WU15_9FLAO</name>
<dbReference type="RefSeq" id="WP_303303967.1">
    <property type="nucleotide sequence ID" value="NZ_BAABDA010000007.1"/>
</dbReference>
<evidence type="ECO:0000259" key="4">
    <source>
        <dbReference type="Pfam" id="PF17836"/>
    </source>
</evidence>
<keyword evidence="3" id="KW-0677">Repeat</keyword>